<comment type="caution">
    <text evidence="2">The sequence shown here is derived from an EMBL/GenBank/DDBJ whole genome shotgun (WGS) entry which is preliminary data.</text>
</comment>
<organism evidence="2 3">
    <name type="scientific">Colletotrichum gloeosporioides (strain Cg-14)</name>
    <name type="common">Anthracnose fungus</name>
    <name type="synonym">Glomerella cingulata</name>
    <dbReference type="NCBI Taxonomy" id="1237896"/>
    <lineage>
        <taxon>Eukaryota</taxon>
        <taxon>Fungi</taxon>
        <taxon>Dikarya</taxon>
        <taxon>Ascomycota</taxon>
        <taxon>Pezizomycotina</taxon>
        <taxon>Sordariomycetes</taxon>
        <taxon>Hypocreomycetidae</taxon>
        <taxon>Glomerellales</taxon>
        <taxon>Glomerellaceae</taxon>
        <taxon>Colletotrichum</taxon>
        <taxon>Colletotrichum gloeosporioides species complex</taxon>
    </lineage>
</organism>
<feature type="compositionally biased region" description="Polar residues" evidence="1">
    <location>
        <begin position="207"/>
        <end position="218"/>
    </location>
</feature>
<reference evidence="3" key="1">
    <citation type="journal article" date="2013" name="Mol. Plant Microbe Interact.">
        <title>Global aspects of pacC regulation of pathogenicity genes in Colletotrichum gloeosporioides as revealed by transcriptome analysis.</title>
        <authorList>
            <person name="Alkan N."/>
            <person name="Meng X."/>
            <person name="Friedlander G."/>
            <person name="Reuveni E."/>
            <person name="Sukno S."/>
            <person name="Sherman A."/>
            <person name="Thon M."/>
            <person name="Fluhr R."/>
            <person name="Prusky D."/>
        </authorList>
    </citation>
    <scope>NUCLEOTIDE SEQUENCE [LARGE SCALE GENOMIC DNA]</scope>
    <source>
        <strain evidence="3">Cg-14</strain>
    </source>
</reference>
<protein>
    <submittedName>
        <fullName evidence="2">Uncharacterized protein</fullName>
    </submittedName>
</protein>
<feature type="compositionally biased region" description="Polar residues" evidence="1">
    <location>
        <begin position="152"/>
        <end position="170"/>
    </location>
</feature>
<evidence type="ECO:0000313" key="2">
    <source>
        <dbReference type="EMBL" id="EQB43848.1"/>
    </source>
</evidence>
<feature type="compositionally biased region" description="Low complexity" evidence="1">
    <location>
        <begin position="172"/>
        <end position="184"/>
    </location>
</feature>
<evidence type="ECO:0000313" key="3">
    <source>
        <dbReference type="Proteomes" id="UP000015530"/>
    </source>
</evidence>
<proteinExistence type="predicted"/>
<feature type="region of interest" description="Disordered" evidence="1">
    <location>
        <begin position="145"/>
        <end position="247"/>
    </location>
</feature>
<evidence type="ECO:0000256" key="1">
    <source>
        <dbReference type="SAM" id="MobiDB-lite"/>
    </source>
</evidence>
<name>T0JTM7_COLGC</name>
<gene>
    <name evidence="2" type="ORF">CGLO_17458</name>
</gene>
<feature type="compositionally biased region" description="Basic residues" evidence="1">
    <location>
        <begin position="196"/>
        <end position="206"/>
    </location>
</feature>
<dbReference type="EMBL" id="AMYD01004157">
    <property type="protein sequence ID" value="EQB43848.1"/>
    <property type="molecule type" value="Genomic_DNA"/>
</dbReference>
<dbReference type="Proteomes" id="UP000015530">
    <property type="component" value="Unassembled WGS sequence"/>
</dbReference>
<feature type="region of interest" description="Disordered" evidence="1">
    <location>
        <begin position="70"/>
        <end position="101"/>
    </location>
</feature>
<dbReference type="AlphaFoldDB" id="T0JTM7"/>
<feature type="compositionally biased region" description="Low complexity" evidence="1">
    <location>
        <begin position="219"/>
        <end position="236"/>
    </location>
</feature>
<dbReference type="HOGENOM" id="CLU_593126_0_0_1"/>
<sequence>MDRNPTFRQIHNPEPLPPYDFDSALLARKKESSIGEQAQTVGVPTRRKWIDLSTYDERGETLTIAVENGEYGDASEVPRHYPVPPERAHKLSSEQDSIAPHRRHLTAAGNEVLYVSEQKGSEMQFAYEHSVTAYGIARRVVPKKTTAKKGESQNLPQSDASARPTTTSAGVSARAAESPPSSASGDLSTQYVRLSLPRKRRLRNPKSNRVSKTSRTQPTTSSATESSTTQSSATESSARESETHLSIVKPVKRHPWVEIRADEVTWRGQPGQIPQNTPTFAKQVAKKVDKRAAKRAAKSGANANVKKDRKGRVVSIDEFKRIGILWRQIQQLEDWAKHEPVEWSDDDGTRQSGILAGELPPGAVKLLQQAGLYIIIYRVRHITLRDHVSPLHLKFNVKITSQTTAAELWEQNLAGVEVEVGGIRHEASMGNWNLQRIRVGWMDEARCEILDDAADVVMDDA</sequence>
<accession>T0JTM7</accession>